<feature type="compositionally biased region" description="Basic and acidic residues" evidence="3">
    <location>
        <begin position="278"/>
        <end position="287"/>
    </location>
</feature>
<evidence type="ECO:0000256" key="1">
    <source>
        <dbReference type="ARBA" id="ARBA00009831"/>
    </source>
</evidence>
<feature type="domain" description="Aerolysin-like C-terminal" evidence="4">
    <location>
        <begin position="15"/>
        <end position="194"/>
    </location>
</feature>
<dbReference type="Proteomes" id="UP001159405">
    <property type="component" value="Unassembled WGS sequence"/>
</dbReference>
<evidence type="ECO:0000259" key="4">
    <source>
        <dbReference type="Pfam" id="PF01117"/>
    </source>
</evidence>
<name>A0ABN8N7M3_9CNID</name>
<evidence type="ECO:0000256" key="3">
    <source>
        <dbReference type="SAM" id="MobiDB-lite"/>
    </source>
</evidence>
<comment type="similarity">
    <text evidence="1">Belongs to the aerolysin family.</text>
</comment>
<keyword evidence="6" id="KW-1185">Reference proteome</keyword>
<gene>
    <name evidence="5" type="ORF">PLOB_00004610</name>
</gene>
<reference evidence="5 6" key="1">
    <citation type="submission" date="2022-05" db="EMBL/GenBank/DDBJ databases">
        <authorList>
            <consortium name="Genoscope - CEA"/>
            <person name="William W."/>
        </authorList>
    </citation>
    <scope>NUCLEOTIDE SEQUENCE [LARGE SCALE GENOMIC DNA]</scope>
</reference>
<proteinExistence type="inferred from homology"/>
<accession>A0ABN8N7M3</accession>
<sequence length="296" mass="33947">MSREPGWDSKFGIEVGVEYEPPYATGGVGFAAKTNFNYEWGGDEEDTTVNEDWHILTVTDKKQLPPKTFAEWHAFKKPEKVTLPYTATIVPSFTVKLEGYMKWGGGYHGATTNFHQDHRGSGDRRNVEHSFGTAEIPFYEDLKNQIEQNMLPWQWHAMKQNYPYANYFIDQLTNKDLYAFTMAGQFEETTENEIKSYWYPSRPIGEMEDAITNLTLMADQGEKFPEFPRIRPPPPNVKTIDNSKETKIPPVKQFNDDDGGEAEPITFPRVHPPAPKVKTIDNSKEIKPPPVKQYSD</sequence>
<dbReference type="Gene3D" id="3.30.412.10">
    <property type="entry name" value="Proaerolysin, chain A, domain 2"/>
    <property type="match status" value="1"/>
</dbReference>
<dbReference type="PANTHER" id="PTHR34007">
    <property type="entry name" value="AEROLYSIN-LIKE PROTEIN-RELATED"/>
    <property type="match status" value="1"/>
</dbReference>
<evidence type="ECO:0000313" key="6">
    <source>
        <dbReference type="Proteomes" id="UP001159405"/>
    </source>
</evidence>
<feature type="region of interest" description="Disordered" evidence="3">
    <location>
        <begin position="224"/>
        <end position="296"/>
    </location>
</feature>
<keyword evidence="2" id="KW-1015">Disulfide bond</keyword>
<evidence type="ECO:0000313" key="5">
    <source>
        <dbReference type="EMBL" id="CAH3044260.1"/>
    </source>
</evidence>
<dbReference type="InterPro" id="IPR053280">
    <property type="entry name" value="Aerolysin-like_pore-former"/>
</dbReference>
<comment type="caution">
    <text evidence="5">The sequence shown here is derived from an EMBL/GenBank/DDBJ whole genome shotgun (WGS) entry which is preliminary data.</text>
</comment>
<protein>
    <recommendedName>
        <fullName evidence="4">Aerolysin-like C-terminal domain-containing protein</fullName>
    </recommendedName>
</protein>
<dbReference type="SUPFAM" id="SSF56973">
    <property type="entry name" value="Aerolisin/ETX pore-forming domain"/>
    <property type="match status" value="1"/>
</dbReference>
<evidence type="ECO:0000256" key="2">
    <source>
        <dbReference type="ARBA" id="ARBA00023157"/>
    </source>
</evidence>
<dbReference type="InterPro" id="IPR055267">
    <property type="entry name" value="Aerolysin-like_C"/>
</dbReference>
<dbReference type="EMBL" id="CALNXK010000012">
    <property type="protein sequence ID" value="CAH3044260.1"/>
    <property type="molecule type" value="Genomic_DNA"/>
</dbReference>
<dbReference type="Pfam" id="PF01117">
    <property type="entry name" value="Aerolysin"/>
    <property type="match status" value="1"/>
</dbReference>
<dbReference type="PANTHER" id="PTHR34007:SF1">
    <property type="entry name" value="AEROLYSIN-LIKE PROTEIN-RELATED"/>
    <property type="match status" value="1"/>
</dbReference>
<organism evidence="5 6">
    <name type="scientific">Porites lobata</name>
    <dbReference type="NCBI Taxonomy" id="104759"/>
    <lineage>
        <taxon>Eukaryota</taxon>
        <taxon>Metazoa</taxon>
        <taxon>Cnidaria</taxon>
        <taxon>Anthozoa</taxon>
        <taxon>Hexacorallia</taxon>
        <taxon>Scleractinia</taxon>
        <taxon>Fungiina</taxon>
        <taxon>Poritidae</taxon>
        <taxon>Porites</taxon>
    </lineage>
</organism>